<dbReference type="RefSeq" id="WP_378263661.1">
    <property type="nucleotide sequence ID" value="NZ_JBHSIT010000015.1"/>
</dbReference>
<dbReference type="SUPFAM" id="SSF48230">
    <property type="entry name" value="Chondroitin AC/alginate lyase"/>
    <property type="match status" value="1"/>
</dbReference>
<feature type="domain" description="Alginate lyase" evidence="4">
    <location>
        <begin position="117"/>
        <end position="270"/>
    </location>
</feature>
<dbReference type="Gene3D" id="1.50.10.100">
    <property type="entry name" value="Chondroitin AC/alginate lyase"/>
    <property type="match status" value="1"/>
</dbReference>
<feature type="chain" id="PRO_5046792196" evidence="3">
    <location>
        <begin position="22"/>
        <end position="414"/>
    </location>
</feature>
<keyword evidence="6" id="KW-1185">Reference proteome</keyword>
<dbReference type="EMBL" id="JBHSIT010000015">
    <property type="protein sequence ID" value="MFC4913084.1"/>
    <property type="molecule type" value="Genomic_DNA"/>
</dbReference>
<evidence type="ECO:0000259" key="4">
    <source>
        <dbReference type="Pfam" id="PF05426"/>
    </source>
</evidence>
<dbReference type="GO" id="GO:0016829">
    <property type="term" value="F:lyase activity"/>
    <property type="evidence" value="ECO:0007669"/>
    <property type="project" value="UniProtKB-KW"/>
</dbReference>
<evidence type="ECO:0000256" key="1">
    <source>
        <dbReference type="ARBA" id="ARBA00022729"/>
    </source>
</evidence>
<evidence type="ECO:0000256" key="2">
    <source>
        <dbReference type="ARBA" id="ARBA00023239"/>
    </source>
</evidence>
<protein>
    <submittedName>
        <fullName evidence="5">Alginate lyase family protein</fullName>
    </submittedName>
</protein>
<organism evidence="5 6">
    <name type="scientific">Actinomadura gamaensis</name>
    <dbReference type="NCBI Taxonomy" id="1763541"/>
    <lineage>
        <taxon>Bacteria</taxon>
        <taxon>Bacillati</taxon>
        <taxon>Actinomycetota</taxon>
        <taxon>Actinomycetes</taxon>
        <taxon>Streptosporangiales</taxon>
        <taxon>Thermomonosporaceae</taxon>
        <taxon>Actinomadura</taxon>
    </lineage>
</organism>
<evidence type="ECO:0000256" key="3">
    <source>
        <dbReference type="SAM" id="SignalP"/>
    </source>
</evidence>
<feature type="signal peptide" evidence="3">
    <location>
        <begin position="1"/>
        <end position="21"/>
    </location>
</feature>
<sequence>MAFTRSAGTRSRVWLASGAGAAVVAASVAAVAWNGGSAGASGGEHAAGAVAATSAAGFRHPGVLVGKAQLDAMRSRVKAGKQPQKKAYDAMIASKYADLKRTPKPRANVECGSSSHPNNGCTDERDDAMAAYTDALAYTVNHDQRYAAKAVQLMDAWAKVLKEHTNSNAPLQAAWAANDWARAAEIIQYSPYGAKWKGAKRFSSFLRTVYLPVVNKDRPTTNGNWELIMTDATISIAVHTDDRAAYDQAVARWRKRLPEYVYLKQDGPLPKTPPGVSGKAATIKYWQGQSTFVDGLAQETCRDFGHTGWALDAAVHVAETARLQGLDLYKEARPRLTKAMEFHAQYDLGAKAPSWLCKGSPKTGLGPVLEIGYNEYHHRLGVALPKTGQLVTSKRPAGASYFLGWETLTHADAP</sequence>
<gene>
    <name evidence="5" type="ORF">ACFPCY_37705</name>
</gene>
<evidence type="ECO:0000313" key="5">
    <source>
        <dbReference type="EMBL" id="MFC4913084.1"/>
    </source>
</evidence>
<proteinExistence type="predicted"/>
<dbReference type="Proteomes" id="UP001595872">
    <property type="component" value="Unassembled WGS sequence"/>
</dbReference>
<reference evidence="6" key="1">
    <citation type="journal article" date="2019" name="Int. J. Syst. Evol. Microbiol.">
        <title>The Global Catalogue of Microorganisms (GCM) 10K type strain sequencing project: providing services to taxonomists for standard genome sequencing and annotation.</title>
        <authorList>
            <consortium name="The Broad Institute Genomics Platform"/>
            <consortium name="The Broad Institute Genome Sequencing Center for Infectious Disease"/>
            <person name="Wu L."/>
            <person name="Ma J."/>
        </authorList>
    </citation>
    <scope>NUCLEOTIDE SEQUENCE [LARGE SCALE GENOMIC DNA]</scope>
    <source>
        <strain evidence="6">KLKA75</strain>
    </source>
</reference>
<keyword evidence="2 5" id="KW-0456">Lyase</keyword>
<dbReference type="Pfam" id="PF05426">
    <property type="entry name" value="Alginate_lyase"/>
    <property type="match status" value="1"/>
</dbReference>
<evidence type="ECO:0000313" key="6">
    <source>
        <dbReference type="Proteomes" id="UP001595872"/>
    </source>
</evidence>
<comment type="caution">
    <text evidence="5">The sequence shown here is derived from an EMBL/GenBank/DDBJ whole genome shotgun (WGS) entry which is preliminary data.</text>
</comment>
<name>A0ABV9UB13_9ACTN</name>
<keyword evidence="1 3" id="KW-0732">Signal</keyword>
<dbReference type="InterPro" id="IPR008397">
    <property type="entry name" value="Alginate_lyase_dom"/>
</dbReference>
<dbReference type="InterPro" id="IPR008929">
    <property type="entry name" value="Chondroitin_lyas"/>
</dbReference>
<accession>A0ABV9UB13</accession>